<dbReference type="AlphaFoldDB" id="A0A817U8D9"/>
<protein>
    <submittedName>
        <fullName evidence="4">Uncharacterized protein</fullName>
    </submittedName>
</protein>
<organism evidence="4 6">
    <name type="scientific">Rotaria socialis</name>
    <dbReference type="NCBI Taxonomy" id="392032"/>
    <lineage>
        <taxon>Eukaryota</taxon>
        <taxon>Metazoa</taxon>
        <taxon>Spiralia</taxon>
        <taxon>Gnathifera</taxon>
        <taxon>Rotifera</taxon>
        <taxon>Eurotatoria</taxon>
        <taxon>Bdelloidea</taxon>
        <taxon>Philodinida</taxon>
        <taxon>Philodinidae</taxon>
        <taxon>Rotaria</taxon>
    </lineage>
</organism>
<dbReference type="EMBL" id="CAJNYD010000555">
    <property type="protein sequence ID" value="CAF3274345.1"/>
    <property type="molecule type" value="Genomic_DNA"/>
</dbReference>
<sequence>MKFPQKSIWSSDISSKMDYHQSSSVQRENSTDNNQWNNNLTTNENRLVNNICTAKSTCIKYFIVGSLFGGIVLAIIITLWLTSSPNTTVSTTITTTSSTSSTSATTPLPPCSPSYVGSASTLLTIPTSNKTTYGCYAYEWTPPTTGPVNFTFELRNDPGQWYLDDTSIYQGGTQMLSNIGFETCTLSPWVRTGPNGNCGGFRAGIYSSSCRSGNYCATDGSNGCADQLSQQFTATAGQVYVVSFWLKSDSIGSVITAVVTLL</sequence>
<name>A0A817U8D9_9BILA</name>
<keyword evidence="2" id="KW-1133">Transmembrane helix</keyword>
<evidence type="ECO:0000256" key="1">
    <source>
        <dbReference type="SAM" id="MobiDB-lite"/>
    </source>
</evidence>
<dbReference type="EMBL" id="CAJOBO010001289">
    <property type="protein sequence ID" value="CAF4361277.1"/>
    <property type="molecule type" value="Genomic_DNA"/>
</dbReference>
<feature type="transmembrane region" description="Helical" evidence="2">
    <location>
        <begin position="61"/>
        <end position="81"/>
    </location>
</feature>
<dbReference type="Proteomes" id="UP000663825">
    <property type="component" value="Unassembled WGS sequence"/>
</dbReference>
<feature type="region of interest" description="Disordered" evidence="1">
    <location>
        <begin position="20"/>
        <end position="39"/>
    </location>
</feature>
<proteinExistence type="predicted"/>
<gene>
    <name evidence="5" type="ORF">HFQ381_LOCUS17407</name>
    <name evidence="3" type="ORF">LUA448_LOCUS6144</name>
    <name evidence="4" type="ORF">TIS948_LOCUS21463</name>
</gene>
<keyword evidence="2" id="KW-0812">Transmembrane</keyword>
<dbReference type="Gene3D" id="2.60.120.260">
    <property type="entry name" value="Galactose-binding domain-like"/>
    <property type="match status" value="1"/>
</dbReference>
<dbReference type="EMBL" id="CAJNXB010003702">
    <property type="protein sequence ID" value="CAF3332198.1"/>
    <property type="molecule type" value="Genomic_DNA"/>
</dbReference>
<evidence type="ECO:0000313" key="4">
    <source>
        <dbReference type="EMBL" id="CAF3332198.1"/>
    </source>
</evidence>
<reference evidence="4" key="1">
    <citation type="submission" date="2021-02" db="EMBL/GenBank/DDBJ databases">
        <authorList>
            <person name="Nowell W R."/>
        </authorList>
    </citation>
    <scope>NUCLEOTIDE SEQUENCE</scope>
</reference>
<keyword evidence="2" id="KW-0472">Membrane</keyword>
<evidence type="ECO:0000313" key="3">
    <source>
        <dbReference type="EMBL" id="CAF3274345.1"/>
    </source>
</evidence>
<dbReference type="Proteomes" id="UP000663851">
    <property type="component" value="Unassembled WGS sequence"/>
</dbReference>
<evidence type="ECO:0000313" key="6">
    <source>
        <dbReference type="Proteomes" id="UP000663825"/>
    </source>
</evidence>
<dbReference type="Proteomes" id="UP000663833">
    <property type="component" value="Unassembled WGS sequence"/>
</dbReference>
<accession>A0A817U8D9</accession>
<comment type="caution">
    <text evidence="4">The sequence shown here is derived from an EMBL/GenBank/DDBJ whole genome shotgun (WGS) entry which is preliminary data.</text>
</comment>
<evidence type="ECO:0000313" key="5">
    <source>
        <dbReference type="EMBL" id="CAF4361277.1"/>
    </source>
</evidence>
<dbReference type="OrthoDB" id="10049581at2759"/>
<evidence type="ECO:0000256" key="2">
    <source>
        <dbReference type="SAM" id="Phobius"/>
    </source>
</evidence>